<dbReference type="PROSITE" id="PS51352">
    <property type="entry name" value="THIOREDOXIN_2"/>
    <property type="match status" value="1"/>
</dbReference>
<feature type="domain" description="Thioredoxin" evidence="1">
    <location>
        <begin position="39"/>
        <end position="164"/>
    </location>
</feature>
<keyword evidence="3" id="KW-1185">Reference proteome</keyword>
<reference evidence="2 3" key="1">
    <citation type="submission" date="2024-09" db="EMBL/GenBank/DDBJ databases">
        <authorList>
            <person name="Sun Q."/>
            <person name="Mori K."/>
        </authorList>
    </citation>
    <scope>NUCLEOTIDE SEQUENCE [LARGE SCALE GENOMIC DNA]</scope>
    <source>
        <strain evidence="2 3">CCM 3426</strain>
    </source>
</reference>
<dbReference type="Proteomes" id="UP001589647">
    <property type="component" value="Unassembled WGS sequence"/>
</dbReference>
<protein>
    <submittedName>
        <fullName evidence="2">TlpA family protein disulfide reductase</fullName>
    </submittedName>
</protein>
<dbReference type="RefSeq" id="WP_189651883.1">
    <property type="nucleotide sequence ID" value="NZ_BMRC01000022.1"/>
</dbReference>
<dbReference type="CDD" id="cd02947">
    <property type="entry name" value="TRX_family"/>
    <property type="match status" value="1"/>
</dbReference>
<dbReference type="EMBL" id="JBHMEI010000095">
    <property type="protein sequence ID" value="MFB9209174.1"/>
    <property type="molecule type" value="Genomic_DNA"/>
</dbReference>
<evidence type="ECO:0000313" key="3">
    <source>
        <dbReference type="Proteomes" id="UP001589647"/>
    </source>
</evidence>
<gene>
    <name evidence="2" type="ORF">ACFFV7_48885</name>
</gene>
<comment type="caution">
    <text evidence="2">The sequence shown here is derived from an EMBL/GenBank/DDBJ whole genome shotgun (WGS) entry which is preliminary data.</text>
</comment>
<proteinExistence type="predicted"/>
<dbReference type="InterPro" id="IPR036249">
    <property type="entry name" value="Thioredoxin-like_sf"/>
</dbReference>
<accession>A0ABV5IZK7</accession>
<dbReference type="Gene3D" id="3.40.30.10">
    <property type="entry name" value="Glutaredoxin"/>
    <property type="match status" value="1"/>
</dbReference>
<dbReference type="Pfam" id="PF00085">
    <property type="entry name" value="Thioredoxin"/>
    <property type="match status" value="1"/>
</dbReference>
<dbReference type="SUPFAM" id="SSF52833">
    <property type="entry name" value="Thioredoxin-like"/>
    <property type="match status" value="1"/>
</dbReference>
<dbReference type="InterPro" id="IPR013766">
    <property type="entry name" value="Thioredoxin_domain"/>
</dbReference>
<evidence type="ECO:0000313" key="2">
    <source>
        <dbReference type="EMBL" id="MFB9209174.1"/>
    </source>
</evidence>
<evidence type="ECO:0000259" key="1">
    <source>
        <dbReference type="PROSITE" id="PS51352"/>
    </source>
</evidence>
<sequence>MTVAIGLLSALCLFNLLLLLGVIRRLRQLSEPAQQLARLAVGDTIDDFSAVTTRNKVVTAGSLQDGTMVAFMSPTCGPCKEILPTYLEFASSSETPTLTVMLAADADAVEYLGRLESVGDVAVEPVQGAISTAFGVTSTPTFITVVSGKIADFGLPQVAEGALG</sequence>
<name>A0ABV5IZK7_9ACTN</name>
<organism evidence="2 3">
    <name type="scientific">Nonomuraea spiralis</name>
    <dbReference type="NCBI Taxonomy" id="46182"/>
    <lineage>
        <taxon>Bacteria</taxon>
        <taxon>Bacillati</taxon>
        <taxon>Actinomycetota</taxon>
        <taxon>Actinomycetes</taxon>
        <taxon>Streptosporangiales</taxon>
        <taxon>Streptosporangiaceae</taxon>
        <taxon>Nonomuraea</taxon>
    </lineage>
</organism>